<dbReference type="FunFam" id="3.30.1330.40:FF:000001">
    <property type="entry name" value="L-PSP family endoribonuclease"/>
    <property type="match status" value="1"/>
</dbReference>
<keyword evidence="3" id="KW-1185">Reference proteome</keyword>
<dbReference type="InterPro" id="IPR006056">
    <property type="entry name" value="RidA"/>
</dbReference>
<dbReference type="InParanoid" id="A0A0D2AQQ0"/>
<dbReference type="OrthoDB" id="309640at2759"/>
<dbReference type="EMBL" id="KN847555">
    <property type="protein sequence ID" value="KIW01479.1"/>
    <property type="molecule type" value="Genomic_DNA"/>
</dbReference>
<dbReference type="Pfam" id="PF01042">
    <property type="entry name" value="Ribonuc_L-PSP"/>
    <property type="match status" value="1"/>
</dbReference>
<sequence>MASNMSSKQEVVTAKAPQMDQSKFPFSQAISYGGMIYCSGNIGINPETKAMVPGSITDRTIQALTNLSHILEAGGSSLKNVVKVNVFITTMDDFDAMNKGYLQFFEKPLPARTCVAVKQLPMNTDVEIECVAHL</sequence>
<evidence type="ECO:0000313" key="3">
    <source>
        <dbReference type="Proteomes" id="UP000053259"/>
    </source>
</evidence>
<dbReference type="RefSeq" id="XP_016211348.1">
    <property type="nucleotide sequence ID" value="XM_016360976.1"/>
</dbReference>
<dbReference type="PANTHER" id="PTHR11803:SF42">
    <property type="entry name" value="MMF1"/>
    <property type="match status" value="1"/>
</dbReference>
<gene>
    <name evidence="2" type="ORF">PV09_07233</name>
</gene>
<protein>
    <submittedName>
        <fullName evidence="2">Uncharacterized protein</fullName>
    </submittedName>
</protein>
<evidence type="ECO:0000313" key="2">
    <source>
        <dbReference type="EMBL" id="KIW01479.1"/>
    </source>
</evidence>
<dbReference type="InterPro" id="IPR006175">
    <property type="entry name" value="YjgF/YER057c/UK114"/>
</dbReference>
<dbReference type="GO" id="GO:0019239">
    <property type="term" value="F:deaminase activity"/>
    <property type="evidence" value="ECO:0007669"/>
    <property type="project" value="TreeGrafter"/>
</dbReference>
<dbReference type="GO" id="GO:0005829">
    <property type="term" value="C:cytosol"/>
    <property type="evidence" value="ECO:0007669"/>
    <property type="project" value="TreeGrafter"/>
</dbReference>
<dbReference type="Gene3D" id="3.30.1330.40">
    <property type="entry name" value="RutC-like"/>
    <property type="match status" value="1"/>
</dbReference>
<proteinExistence type="inferred from homology"/>
<accession>A0A0D2AQQ0</accession>
<dbReference type="GeneID" id="27315206"/>
<dbReference type="HOGENOM" id="CLU_100715_7_2_1"/>
<evidence type="ECO:0000256" key="1">
    <source>
        <dbReference type="ARBA" id="ARBA00010552"/>
    </source>
</evidence>
<dbReference type="AlphaFoldDB" id="A0A0D2AQQ0"/>
<dbReference type="InterPro" id="IPR035959">
    <property type="entry name" value="RutC-like_sf"/>
</dbReference>
<dbReference type="GO" id="GO:0005739">
    <property type="term" value="C:mitochondrion"/>
    <property type="evidence" value="ECO:0007669"/>
    <property type="project" value="UniProtKB-ARBA"/>
</dbReference>
<reference evidence="2 3" key="1">
    <citation type="submission" date="2015-01" db="EMBL/GenBank/DDBJ databases">
        <title>The Genome Sequence of Ochroconis gallopava CBS43764.</title>
        <authorList>
            <consortium name="The Broad Institute Genomics Platform"/>
            <person name="Cuomo C."/>
            <person name="de Hoog S."/>
            <person name="Gorbushina A."/>
            <person name="Stielow B."/>
            <person name="Teixiera M."/>
            <person name="Abouelleil A."/>
            <person name="Chapman S.B."/>
            <person name="Priest M."/>
            <person name="Young S.K."/>
            <person name="Wortman J."/>
            <person name="Nusbaum C."/>
            <person name="Birren B."/>
        </authorList>
    </citation>
    <scope>NUCLEOTIDE SEQUENCE [LARGE SCALE GENOMIC DNA]</scope>
    <source>
        <strain evidence="2 3">CBS 43764</strain>
    </source>
</reference>
<comment type="similarity">
    <text evidence="1">Belongs to the RutC family.</text>
</comment>
<dbReference type="NCBIfam" id="TIGR00004">
    <property type="entry name" value="Rid family detoxifying hydrolase"/>
    <property type="match status" value="1"/>
</dbReference>
<dbReference type="SUPFAM" id="SSF55298">
    <property type="entry name" value="YjgF-like"/>
    <property type="match status" value="1"/>
</dbReference>
<dbReference type="PANTHER" id="PTHR11803">
    <property type="entry name" value="2-IMINOBUTANOATE/2-IMINOPROPANOATE DEAMINASE RIDA"/>
    <property type="match status" value="1"/>
</dbReference>
<dbReference type="VEuPathDB" id="FungiDB:PV09_07233"/>
<organism evidence="2 3">
    <name type="scientific">Verruconis gallopava</name>
    <dbReference type="NCBI Taxonomy" id="253628"/>
    <lineage>
        <taxon>Eukaryota</taxon>
        <taxon>Fungi</taxon>
        <taxon>Dikarya</taxon>
        <taxon>Ascomycota</taxon>
        <taxon>Pezizomycotina</taxon>
        <taxon>Dothideomycetes</taxon>
        <taxon>Pleosporomycetidae</taxon>
        <taxon>Venturiales</taxon>
        <taxon>Sympoventuriaceae</taxon>
        <taxon>Verruconis</taxon>
    </lineage>
</organism>
<dbReference type="Proteomes" id="UP000053259">
    <property type="component" value="Unassembled WGS sequence"/>
</dbReference>
<dbReference type="CDD" id="cd00448">
    <property type="entry name" value="YjgF_YER057c_UK114_family"/>
    <property type="match status" value="1"/>
</dbReference>
<name>A0A0D2AQQ0_9PEZI</name>
<dbReference type="STRING" id="253628.A0A0D2AQQ0"/>